<dbReference type="Gene3D" id="1.10.760.10">
    <property type="entry name" value="Cytochrome c-like domain"/>
    <property type="match status" value="1"/>
</dbReference>
<evidence type="ECO:0000256" key="3">
    <source>
        <dbReference type="ARBA" id="ARBA00012949"/>
    </source>
</evidence>
<dbReference type="PROSITE" id="PS51007">
    <property type="entry name" value="CYTC"/>
    <property type="match status" value="1"/>
</dbReference>
<comment type="function">
    <text evidence="15">Subunits I and II form the functional core of the enzyme complex. Electrons originating in cytochrome c are transferred via heme a and Cu(A) to the binuclear center formed by heme a3 and Cu(B).</text>
</comment>
<dbReference type="GO" id="GO:0020037">
    <property type="term" value="F:heme binding"/>
    <property type="evidence" value="ECO:0007669"/>
    <property type="project" value="InterPro"/>
</dbReference>
<comment type="similarity">
    <text evidence="2">Belongs to the cytochrome c oxidase subunit 2 family.</text>
</comment>
<evidence type="ECO:0000256" key="12">
    <source>
        <dbReference type="ARBA" id="ARBA00023004"/>
    </source>
</evidence>
<reference evidence="22 23" key="1">
    <citation type="submission" date="2015-09" db="EMBL/GenBank/DDBJ databases">
        <title>Sorangium comparison.</title>
        <authorList>
            <person name="Zaburannyi N."/>
            <person name="Bunk B."/>
            <person name="Overmann J."/>
            <person name="Mueller R."/>
        </authorList>
    </citation>
    <scope>NUCLEOTIDE SEQUENCE [LARGE SCALE GENOMIC DNA]</scope>
    <source>
        <strain evidence="22 23">So ce836</strain>
    </source>
</reference>
<evidence type="ECO:0000256" key="11">
    <source>
        <dbReference type="ARBA" id="ARBA00022989"/>
    </source>
</evidence>
<dbReference type="AlphaFoldDB" id="A0A4P2QS98"/>
<gene>
    <name evidence="22" type="primary">coxB</name>
    <name evidence="22" type="ORF">SOCE836_052380</name>
</gene>
<dbReference type="InterPro" id="IPR036909">
    <property type="entry name" value="Cyt_c-like_dom_sf"/>
</dbReference>
<dbReference type="InterPro" id="IPR009056">
    <property type="entry name" value="Cyt_c-like_dom"/>
</dbReference>
<dbReference type="InterPro" id="IPR036257">
    <property type="entry name" value="Cyt_c_oxidase_su2_TM_sf"/>
</dbReference>
<dbReference type="GO" id="GO:0005507">
    <property type="term" value="F:copper ion binding"/>
    <property type="evidence" value="ECO:0007669"/>
    <property type="project" value="InterPro"/>
</dbReference>
<comment type="subcellular location">
    <subcellularLocation>
        <location evidence="1">Membrane</location>
        <topology evidence="1">Multi-pass membrane protein</topology>
    </subcellularLocation>
</comment>
<evidence type="ECO:0000256" key="16">
    <source>
        <dbReference type="ARBA" id="ARBA00031399"/>
    </source>
</evidence>
<dbReference type="InterPro" id="IPR045187">
    <property type="entry name" value="CcO_II"/>
</dbReference>
<dbReference type="CDD" id="cd13915">
    <property type="entry name" value="CuRO_HCO_II_like_2"/>
    <property type="match status" value="1"/>
</dbReference>
<dbReference type="InterPro" id="IPR014222">
    <property type="entry name" value="Cyt_c_oxidase_su2"/>
</dbReference>
<dbReference type="Pfam" id="PF00034">
    <property type="entry name" value="Cytochrom_C"/>
    <property type="match status" value="1"/>
</dbReference>
<accession>A0A4P2QS98</accession>
<evidence type="ECO:0000256" key="18">
    <source>
        <dbReference type="SAM" id="MobiDB-lite"/>
    </source>
</evidence>
<evidence type="ECO:0000259" key="21">
    <source>
        <dbReference type="PROSITE" id="PS51007"/>
    </source>
</evidence>
<evidence type="ECO:0000259" key="20">
    <source>
        <dbReference type="PROSITE" id="PS50857"/>
    </source>
</evidence>
<evidence type="ECO:0000256" key="2">
    <source>
        <dbReference type="ARBA" id="ARBA00007866"/>
    </source>
</evidence>
<keyword evidence="12 17" id="KW-0408">Iron</keyword>
<evidence type="ECO:0000313" key="22">
    <source>
        <dbReference type="EMBL" id="AUX33085.1"/>
    </source>
</evidence>
<dbReference type="Proteomes" id="UP000295497">
    <property type="component" value="Chromosome"/>
</dbReference>
<feature type="domain" description="Cytochrome oxidase subunit II copper A binding" evidence="20">
    <location>
        <begin position="105"/>
        <end position="216"/>
    </location>
</feature>
<evidence type="ECO:0000256" key="10">
    <source>
        <dbReference type="ARBA" id="ARBA00022982"/>
    </source>
</evidence>
<dbReference type="PROSITE" id="PS00078">
    <property type="entry name" value="COX2"/>
    <property type="match status" value="1"/>
</dbReference>
<dbReference type="InterPro" id="IPR008972">
    <property type="entry name" value="Cupredoxin"/>
</dbReference>
<evidence type="ECO:0000256" key="9">
    <source>
        <dbReference type="ARBA" id="ARBA00022967"/>
    </source>
</evidence>
<dbReference type="Gene3D" id="2.60.40.420">
    <property type="entry name" value="Cupredoxins - blue copper proteins"/>
    <property type="match status" value="1"/>
</dbReference>
<evidence type="ECO:0000313" key="23">
    <source>
        <dbReference type="Proteomes" id="UP000295497"/>
    </source>
</evidence>
<evidence type="ECO:0000256" key="5">
    <source>
        <dbReference type="ARBA" id="ARBA00022617"/>
    </source>
</evidence>
<dbReference type="EC" id="7.1.1.9" evidence="3"/>
<evidence type="ECO:0000256" key="19">
    <source>
        <dbReference type="SAM" id="Phobius"/>
    </source>
</evidence>
<dbReference type="RefSeq" id="WP_275938224.1">
    <property type="nucleotide sequence ID" value="NZ_CP012672.1"/>
</dbReference>
<dbReference type="Gene3D" id="1.10.287.90">
    <property type="match status" value="1"/>
</dbReference>
<proteinExistence type="inferred from homology"/>
<keyword evidence="9" id="KW-1278">Translocase</keyword>
<evidence type="ECO:0000256" key="6">
    <source>
        <dbReference type="ARBA" id="ARBA00022660"/>
    </source>
</evidence>
<dbReference type="SUPFAM" id="SSF49503">
    <property type="entry name" value="Cupredoxins"/>
    <property type="match status" value="1"/>
</dbReference>
<name>A0A4P2QS98_SORCE</name>
<evidence type="ECO:0000256" key="8">
    <source>
        <dbReference type="ARBA" id="ARBA00022723"/>
    </source>
</evidence>
<evidence type="ECO:0000256" key="14">
    <source>
        <dbReference type="ARBA" id="ARBA00023136"/>
    </source>
</evidence>
<keyword evidence="4" id="KW-0813">Transport</keyword>
<evidence type="ECO:0000256" key="7">
    <source>
        <dbReference type="ARBA" id="ARBA00022692"/>
    </source>
</evidence>
<keyword evidence="11 19" id="KW-1133">Transmembrane helix</keyword>
<dbReference type="GO" id="GO:0016020">
    <property type="term" value="C:membrane"/>
    <property type="evidence" value="ECO:0007669"/>
    <property type="project" value="UniProtKB-SubCell"/>
</dbReference>
<evidence type="ECO:0000256" key="4">
    <source>
        <dbReference type="ARBA" id="ARBA00022448"/>
    </source>
</evidence>
<dbReference type="PROSITE" id="PS50857">
    <property type="entry name" value="COX2_CUA"/>
    <property type="match status" value="1"/>
</dbReference>
<keyword evidence="13" id="KW-0186">Copper</keyword>
<evidence type="ECO:0000256" key="15">
    <source>
        <dbReference type="ARBA" id="ARBA00024688"/>
    </source>
</evidence>
<dbReference type="PANTHER" id="PTHR22888:SF9">
    <property type="entry name" value="CYTOCHROME C OXIDASE SUBUNIT 2"/>
    <property type="match status" value="1"/>
</dbReference>
<keyword evidence="10" id="KW-0249">Electron transport</keyword>
<keyword evidence="14 19" id="KW-0472">Membrane</keyword>
<dbReference type="NCBIfam" id="TIGR02866">
    <property type="entry name" value="CoxB"/>
    <property type="match status" value="1"/>
</dbReference>
<dbReference type="InterPro" id="IPR002429">
    <property type="entry name" value="CcO_II-like_C"/>
</dbReference>
<feature type="transmembrane region" description="Helical" evidence="19">
    <location>
        <begin position="26"/>
        <end position="50"/>
    </location>
</feature>
<protein>
    <recommendedName>
        <fullName evidence="3">cytochrome-c oxidase</fullName>
        <ecNumber evidence="3">7.1.1.9</ecNumber>
    </recommendedName>
    <alternativeName>
        <fullName evidence="16">Cytochrome aa3 subunit 2</fullName>
    </alternativeName>
</protein>
<dbReference type="EMBL" id="CP012672">
    <property type="protein sequence ID" value="AUX33085.1"/>
    <property type="molecule type" value="Genomic_DNA"/>
</dbReference>
<keyword evidence="7 19" id="KW-0812">Transmembrane</keyword>
<evidence type="ECO:0000256" key="13">
    <source>
        <dbReference type="ARBA" id="ARBA00023008"/>
    </source>
</evidence>
<dbReference type="SUPFAM" id="SSF46626">
    <property type="entry name" value="Cytochrome c"/>
    <property type="match status" value="1"/>
</dbReference>
<dbReference type="GO" id="GO:0004129">
    <property type="term" value="F:cytochrome-c oxidase activity"/>
    <property type="evidence" value="ECO:0007669"/>
    <property type="project" value="UniProtKB-EC"/>
</dbReference>
<dbReference type="InterPro" id="IPR001505">
    <property type="entry name" value="Copper_CuA"/>
</dbReference>
<feature type="transmembrane region" description="Helical" evidence="19">
    <location>
        <begin position="71"/>
        <end position="92"/>
    </location>
</feature>
<dbReference type="PANTHER" id="PTHR22888">
    <property type="entry name" value="CYTOCHROME C OXIDASE, SUBUNIT II"/>
    <property type="match status" value="1"/>
</dbReference>
<feature type="domain" description="Cytochrome c" evidence="21">
    <location>
        <begin position="244"/>
        <end position="339"/>
    </location>
</feature>
<dbReference type="GO" id="GO:0016491">
    <property type="term" value="F:oxidoreductase activity"/>
    <property type="evidence" value="ECO:0007669"/>
    <property type="project" value="InterPro"/>
</dbReference>
<organism evidence="22 23">
    <name type="scientific">Sorangium cellulosum</name>
    <name type="common">Polyangium cellulosum</name>
    <dbReference type="NCBI Taxonomy" id="56"/>
    <lineage>
        <taxon>Bacteria</taxon>
        <taxon>Pseudomonadati</taxon>
        <taxon>Myxococcota</taxon>
        <taxon>Polyangia</taxon>
        <taxon>Polyangiales</taxon>
        <taxon>Polyangiaceae</taxon>
        <taxon>Sorangium</taxon>
    </lineage>
</organism>
<dbReference type="GO" id="GO:0042773">
    <property type="term" value="P:ATP synthesis coupled electron transport"/>
    <property type="evidence" value="ECO:0007669"/>
    <property type="project" value="TreeGrafter"/>
</dbReference>
<keyword evidence="5 17" id="KW-0349">Heme</keyword>
<dbReference type="Pfam" id="PF00116">
    <property type="entry name" value="COX2"/>
    <property type="match status" value="1"/>
</dbReference>
<evidence type="ECO:0000256" key="1">
    <source>
        <dbReference type="ARBA" id="ARBA00004141"/>
    </source>
</evidence>
<keyword evidence="6" id="KW-0679">Respiratory chain</keyword>
<evidence type="ECO:0000256" key="17">
    <source>
        <dbReference type="PROSITE-ProRule" id="PRU00433"/>
    </source>
</evidence>
<sequence>MINELLRKLLFLPGQWSTIAFDIDKLHYFVISVTMAGATLVALFAAYLMIRYRRRERDVQGPFPGATARPPLLLEVGMVLGLIVLFLVWWVIGMRQYAELRVAPADPVVVYVTGKQWMWKFAYPEGPSSVATLYVPARRPVKLVMTSRDVIHSFFVPDFRVKYDVVPGRYTTLWFEATAPGAYQILCTEYCGTNHSTMRGEVIALEPSDFARWLSDRGRGAGIAGQEYTPPSTPGEGIPREPLSLVRLGENIAAEEGCLRCHTPDGTPHIGPTWAGLYMSVVPLESGGAAVADDAYITESMMDPLARIHRGYQRVMPSFLGRLQPAQVAAIVEYIRSLRGVAPEPGARTPLPEGPPFLRSGPERPAPLRGGAPVGPIEGGKPGEELR</sequence>
<feature type="region of interest" description="Disordered" evidence="18">
    <location>
        <begin position="342"/>
        <end position="387"/>
    </location>
</feature>
<keyword evidence="8 17" id="KW-0479">Metal-binding</keyword>